<evidence type="ECO:0000313" key="3">
    <source>
        <dbReference type="EMBL" id="QDV76159.1"/>
    </source>
</evidence>
<evidence type="ECO:0000256" key="1">
    <source>
        <dbReference type="SAM" id="MobiDB-lite"/>
    </source>
</evidence>
<dbReference type="Pfam" id="PF12840">
    <property type="entry name" value="HTH_20"/>
    <property type="match status" value="1"/>
</dbReference>
<gene>
    <name evidence="3" type="primary">sdpR</name>
    <name evidence="3" type="ORF">Spa11_43840</name>
</gene>
<dbReference type="SMART" id="SM00418">
    <property type="entry name" value="HTH_ARSR"/>
    <property type="match status" value="1"/>
</dbReference>
<dbReference type="PRINTS" id="PR00778">
    <property type="entry name" value="HTHARSR"/>
</dbReference>
<feature type="compositionally biased region" description="Basic residues" evidence="1">
    <location>
        <begin position="159"/>
        <end position="170"/>
    </location>
</feature>
<reference evidence="3 4" key="1">
    <citation type="submission" date="2019-02" db="EMBL/GenBank/DDBJ databases">
        <title>Deep-cultivation of Planctomycetes and their phenomic and genomic characterization uncovers novel biology.</title>
        <authorList>
            <person name="Wiegand S."/>
            <person name="Jogler M."/>
            <person name="Boedeker C."/>
            <person name="Pinto D."/>
            <person name="Vollmers J."/>
            <person name="Rivas-Marin E."/>
            <person name="Kohn T."/>
            <person name="Peeters S.H."/>
            <person name="Heuer A."/>
            <person name="Rast P."/>
            <person name="Oberbeckmann S."/>
            <person name="Bunk B."/>
            <person name="Jeske O."/>
            <person name="Meyerdierks A."/>
            <person name="Storesund J.E."/>
            <person name="Kallscheuer N."/>
            <person name="Luecker S."/>
            <person name="Lage O.M."/>
            <person name="Pohl T."/>
            <person name="Merkel B.J."/>
            <person name="Hornburger P."/>
            <person name="Mueller R.-W."/>
            <person name="Bruemmer F."/>
            <person name="Labrenz M."/>
            <person name="Spormann A.M."/>
            <person name="Op den Camp H."/>
            <person name="Overmann J."/>
            <person name="Amann R."/>
            <person name="Jetten M.S.M."/>
            <person name="Mascher T."/>
            <person name="Medema M.H."/>
            <person name="Devos D.P."/>
            <person name="Kaster A.-K."/>
            <person name="Ovreas L."/>
            <person name="Rohde M."/>
            <person name="Galperin M.Y."/>
            <person name="Jogler C."/>
        </authorList>
    </citation>
    <scope>NUCLEOTIDE SEQUENCE [LARGE SCALE GENOMIC DNA]</scope>
    <source>
        <strain evidence="3 4">Spa11</strain>
    </source>
</reference>
<keyword evidence="4" id="KW-1185">Reference proteome</keyword>
<organism evidence="3 4">
    <name type="scientific">Botrimarina mediterranea</name>
    <dbReference type="NCBI Taxonomy" id="2528022"/>
    <lineage>
        <taxon>Bacteria</taxon>
        <taxon>Pseudomonadati</taxon>
        <taxon>Planctomycetota</taxon>
        <taxon>Planctomycetia</taxon>
        <taxon>Pirellulales</taxon>
        <taxon>Lacipirellulaceae</taxon>
        <taxon>Botrimarina</taxon>
    </lineage>
</organism>
<feature type="domain" description="HTH arsR-type" evidence="2">
    <location>
        <begin position="7"/>
        <end position="90"/>
    </location>
</feature>
<sequence length="170" mass="18916">MADQLSLAFAALADPTRRAMLARLAEGRVGVSELAEPFLDSMSLPAVTKHVQVLERAGLVTKTREAQRRPCELNVEGLRDIADWVEPYRAMWEETFDRLDEYLKTVAAKQTAVKRSPKKEPPLKKQAASKKRAKRVAAKVKTTAKPQTTPKPKATTPKAAKRGKKDGRQK</sequence>
<dbReference type="InterPro" id="IPR011991">
    <property type="entry name" value="ArsR-like_HTH"/>
</dbReference>
<dbReference type="SUPFAM" id="SSF46785">
    <property type="entry name" value="Winged helix' DNA-binding domain"/>
    <property type="match status" value="1"/>
</dbReference>
<dbReference type="PANTHER" id="PTHR38600">
    <property type="entry name" value="TRANSCRIPTIONAL REGULATORY PROTEIN"/>
    <property type="match status" value="1"/>
</dbReference>
<dbReference type="KEGG" id="bmei:Spa11_43840"/>
<dbReference type="CDD" id="cd00090">
    <property type="entry name" value="HTH_ARSR"/>
    <property type="match status" value="1"/>
</dbReference>
<dbReference type="AlphaFoldDB" id="A0A518KEF6"/>
<name>A0A518KEF6_9BACT</name>
<dbReference type="NCBIfam" id="NF033788">
    <property type="entry name" value="HTH_metalloreg"/>
    <property type="match status" value="1"/>
</dbReference>
<proteinExistence type="predicted"/>
<dbReference type="InterPro" id="IPR036390">
    <property type="entry name" value="WH_DNA-bd_sf"/>
</dbReference>
<dbReference type="Proteomes" id="UP000316426">
    <property type="component" value="Chromosome"/>
</dbReference>
<protein>
    <submittedName>
        <fullName evidence="3">Transcriptional repressor SdpR</fullName>
    </submittedName>
</protein>
<feature type="compositionally biased region" description="Basic residues" evidence="1">
    <location>
        <begin position="127"/>
        <end position="138"/>
    </location>
</feature>
<dbReference type="PANTHER" id="PTHR38600:SF2">
    <property type="entry name" value="SLL0088 PROTEIN"/>
    <property type="match status" value="1"/>
</dbReference>
<evidence type="ECO:0000313" key="4">
    <source>
        <dbReference type="Proteomes" id="UP000316426"/>
    </source>
</evidence>
<dbReference type="Gene3D" id="1.10.10.10">
    <property type="entry name" value="Winged helix-like DNA-binding domain superfamily/Winged helix DNA-binding domain"/>
    <property type="match status" value="1"/>
</dbReference>
<feature type="compositionally biased region" description="Low complexity" evidence="1">
    <location>
        <begin position="139"/>
        <end position="158"/>
    </location>
</feature>
<dbReference type="RefSeq" id="WP_145116621.1">
    <property type="nucleotide sequence ID" value="NZ_CP036349.1"/>
</dbReference>
<dbReference type="GO" id="GO:0003700">
    <property type="term" value="F:DNA-binding transcription factor activity"/>
    <property type="evidence" value="ECO:0007669"/>
    <property type="project" value="InterPro"/>
</dbReference>
<dbReference type="InterPro" id="IPR036388">
    <property type="entry name" value="WH-like_DNA-bd_sf"/>
</dbReference>
<feature type="region of interest" description="Disordered" evidence="1">
    <location>
        <begin position="112"/>
        <end position="170"/>
    </location>
</feature>
<dbReference type="EMBL" id="CP036349">
    <property type="protein sequence ID" value="QDV76159.1"/>
    <property type="molecule type" value="Genomic_DNA"/>
</dbReference>
<dbReference type="InterPro" id="IPR001845">
    <property type="entry name" value="HTH_ArsR_DNA-bd_dom"/>
</dbReference>
<evidence type="ECO:0000259" key="2">
    <source>
        <dbReference type="SMART" id="SM00418"/>
    </source>
</evidence>
<accession>A0A518KEF6</accession>